<dbReference type="RefSeq" id="WP_207861183.1">
    <property type="nucleotide sequence ID" value="NZ_JAFREP010000022.1"/>
</dbReference>
<organism evidence="1 2">
    <name type="scientific">Acanthopleuribacter pedis</name>
    <dbReference type="NCBI Taxonomy" id="442870"/>
    <lineage>
        <taxon>Bacteria</taxon>
        <taxon>Pseudomonadati</taxon>
        <taxon>Acidobacteriota</taxon>
        <taxon>Holophagae</taxon>
        <taxon>Acanthopleuribacterales</taxon>
        <taxon>Acanthopleuribacteraceae</taxon>
        <taxon>Acanthopleuribacter</taxon>
    </lineage>
</organism>
<evidence type="ECO:0000313" key="1">
    <source>
        <dbReference type="EMBL" id="MBO1321209.1"/>
    </source>
</evidence>
<dbReference type="EMBL" id="JAFREP010000022">
    <property type="protein sequence ID" value="MBO1321209.1"/>
    <property type="molecule type" value="Genomic_DNA"/>
</dbReference>
<evidence type="ECO:0000313" key="2">
    <source>
        <dbReference type="Proteomes" id="UP000664417"/>
    </source>
</evidence>
<gene>
    <name evidence="1" type="ORF">J3U88_22200</name>
</gene>
<accession>A0A8J7U5U2</accession>
<sequence>MAELVRAIQQGKLSRNRHFEAFKDPLVQEARTIHRRLQSLTQLLEQHPARELEVAAVRERNQVRVDVKVTRLHLSWTARFSPTEYGLLLERHAVQSFPALHGHT</sequence>
<name>A0A8J7U5U2_9BACT</name>
<reference evidence="1" key="1">
    <citation type="submission" date="2021-03" db="EMBL/GenBank/DDBJ databases">
        <authorList>
            <person name="Wang G."/>
        </authorList>
    </citation>
    <scope>NUCLEOTIDE SEQUENCE</scope>
    <source>
        <strain evidence="1">KCTC 12899</strain>
    </source>
</reference>
<proteinExistence type="predicted"/>
<protein>
    <submittedName>
        <fullName evidence="1">Uncharacterized protein</fullName>
    </submittedName>
</protein>
<dbReference type="AlphaFoldDB" id="A0A8J7U5U2"/>
<dbReference type="Proteomes" id="UP000664417">
    <property type="component" value="Unassembled WGS sequence"/>
</dbReference>
<keyword evidence="2" id="KW-1185">Reference proteome</keyword>
<comment type="caution">
    <text evidence="1">The sequence shown here is derived from an EMBL/GenBank/DDBJ whole genome shotgun (WGS) entry which is preliminary data.</text>
</comment>